<organism evidence="1 2">
    <name type="scientific">Hibiscus sabdariffa</name>
    <name type="common">roselle</name>
    <dbReference type="NCBI Taxonomy" id="183260"/>
    <lineage>
        <taxon>Eukaryota</taxon>
        <taxon>Viridiplantae</taxon>
        <taxon>Streptophyta</taxon>
        <taxon>Embryophyta</taxon>
        <taxon>Tracheophyta</taxon>
        <taxon>Spermatophyta</taxon>
        <taxon>Magnoliopsida</taxon>
        <taxon>eudicotyledons</taxon>
        <taxon>Gunneridae</taxon>
        <taxon>Pentapetalae</taxon>
        <taxon>rosids</taxon>
        <taxon>malvids</taxon>
        <taxon>Malvales</taxon>
        <taxon>Malvaceae</taxon>
        <taxon>Malvoideae</taxon>
        <taxon>Hibiscus</taxon>
    </lineage>
</organism>
<dbReference type="Proteomes" id="UP001396334">
    <property type="component" value="Unassembled WGS sequence"/>
</dbReference>
<keyword evidence="2" id="KW-1185">Reference proteome</keyword>
<gene>
    <name evidence="1" type="ORF">V6N11_013122</name>
</gene>
<comment type="caution">
    <text evidence="1">The sequence shown here is derived from an EMBL/GenBank/DDBJ whole genome shotgun (WGS) entry which is preliminary data.</text>
</comment>
<proteinExistence type="predicted"/>
<reference evidence="1 2" key="1">
    <citation type="journal article" date="2024" name="G3 (Bethesda)">
        <title>Genome assembly of Hibiscus sabdariffa L. provides insights into metabolisms of medicinal natural products.</title>
        <authorList>
            <person name="Kim T."/>
        </authorList>
    </citation>
    <scope>NUCLEOTIDE SEQUENCE [LARGE SCALE GENOMIC DNA]</scope>
    <source>
        <strain evidence="1">TK-2024</strain>
        <tissue evidence="1">Old leaves</tissue>
    </source>
</reference>
<name>A0ABR2AA06_9ROSI</name>
<evidence type="ECO:0000313" key="2">
    <source>
        <dbReference type="Proteomes" id="UP001396334"/>
    </source>
</evidence>
<dbReference type="EMBL" id="JBBPBN010000300">
    <property type="protein sequence ID" value="KAK8489835.1"/>
    <property type="molecule type" value="Genomic_DNA"/>
</dbReference>
<accession>A0ABR2AA06</accession>
<evidence type="ECO:0000313" key="1">
    <source>
        <dbReference type="EMBL" id="KAK8489835.1"/>
    </source>
</evidence>
<sequence length="173" mass="18286">MPLRRATYGPVDVAPLRAIPISDAPSSLIVVTPLSANANASVADLVENAEDVKVHGAAAVGDHDLSDVFNVDDAGCVHVFENVLFGDENDVFATRISHVVAAPVKTAPSFDAIKEWLTKNEDSDVSMHEEQPIKVPAKRSSDGLDPSKVKRARSISSTSTLKDARATKAGISS</sequence>
<protein>
    <submittedName>
        <fullName evidence="1">Uncharacterized protein</fullName>
    </submittedName>
</protein>